<feature type="domain" description="Cyclic nucleotide-binding" evidence="1">
    <location>
        <begin position="297"/>
        <end position="400"/>
    </location>
</feature>
<dbReference type="CDD" id="cd00038">
    <property type="entry name" value="CAP_ED"/>
    <property type="match status" value="1"/>
</dbReference>
<dbReference type="Pfam" id="PF00027">
    <property type="entry name" value="cNMP_binding"/>
    <property type="match status" value="1"/>
</dbReference>
<proteinExistence type="predicted"/>
<dbReference type="InterPro" id="IPR018490">
    <property type="entry name" value="cNMP-bd_dom_sf"/>
</dbReference>
<accession>A0AA88XI76</accession>
<dbReference type="AlphaFoldDB" id="A0AA88XI76"/>
<gene>
    <name evidence="2" type="ORF">FSP39_006527</name>
</gene>
<protein>
    <recommendedName>
        <fullName evidence="1">Cyclic nucleotide-binding domain-containing protein</fullName>
    </recommendedName>
</protein>
<dbReference type="Proteomes" id="UP001186944">
    <property type="component" value="Unassembled WGS sequence"/>
</dbReference>
<sequence length="463" mass="53503">MALVKLESGLQKPAWSVSRGHNKTYLPKLVDEPTPVIDYEKLRWLCEIDGLKGNEQRSSMVTLTQRATGKSSEAEKKEPKKLYPIDDITHDIRDYMPLFHKQRKSERPEHVRSDNLKTLRKLLKKLPFERTATENDKVCSILKTFDFFKEKIDGNVLKELCVVAVLEQWKDPGFTVFGRSGLYMVLKGKVKPITYPYLNEDNEPQDSRAPTPLLTDENEDVLKPGDCFGTLTKVKRDQGSRIFSVETIDQNCEFLKISSSDYTRVIEQIKHRNHTEKVNLLLSCGQYQLWPKQPVLKVADLIEWMALPPNTLIASEGYKAPYIGFIKKGECHVLRQVDVMHTLRNGRREKRTKQVVMGKLKDSESFAELSVLLDEPITCTILTSSNVELGVIKKDRIRELDDDTTKLFQQSNERTFGSLTKNDIQEEYMNQELKREWNEFKHGVMMEVINYKGIRPGYGKWAK</sequence>
<organism evidence="2 3">
    <name type="scientific">Pinctada imbricata</name>
    <name type="common">Atlantic pearl-oyster</name>
    <name type="synonym">Pinctada martensii</name>
    <dbReference type="NCBI Taxonomy" id="66713"/>
    <lineage>
        <taxon>Eukaryota</taxon>
        <taxon>Metazoa</taxon>
        <taxon>Spiralia</taxon>
        <taxon>Lophotrochozoa</taxon>
        <taxon>Mollusca</taxon>
        <taxon>Bivalvia</taxon>
        <taxon>Autobranchia</taxon>
        <taxon>Pteriomorphia</taxon>
        <taxon>Pterioida</taxon>
        <taxon>Pterioidea</taxon>
        <taxon>Pteriidae</taxon>
        <taxon>Pinctada</taxon>
    </lineage>
</organism>
<reference evidence="2" key="1">
    <citation type="submission" date="2019-08" db="EMBL/GenBank/DDBJ databases">
        <title>The improved chromosome-level genome for the pearl oyster Pinctada fucata martensii using PacBio sequencing and Hi-C.</title>
        <authorList>
            <person name="Zheng Z."/>
        </authorList>
    </citation>
    <scope>NUCLEOTIDE SEQUENCE</scope>
    <source>
        <strain evidence="2">ZZ-2019</strain>
        <tissue evidence="2">Adductor muscle</tissue>
    </source>
</reference>
<keyword evidence="3" id="KW-1185">Reference proteome</keyword>
<dbReference type="InterPro" id="IPR000595">
    <property type="entry name" value="cNMP-bd_dom"/>
</dbReference>
<dbReference type="PROSITE" id="PS50042">
    <property type="entry name" value="CNMP_BINDING_3"/>
    <property type="match status" value="1"/>
</dbReference>
<evidence type="ECO:0000313" key="3">
    <source>
        <dbReference type="Proteomes" id="UP001186944"/>
    </source>
</evidence>
<evidence type="ECO:0000313" key="2">
    <source>
        <dbReference type="EMBL" id="KAK3085643.1"/>
    </source>
</evidence>
<comment type="caution">
    <text evidence="2">The sequence shown here is derived from an EMBL/GenBank/DDBJ whole genome shotgun (WGS) entry which is preliminary data.</text>
</comment>
<name>A0AA88XI76_PINIB</name>
<dbReference type="PANTHER" id="PTHR23011:SF32">
    <property type="entry name" value="CYCLIC NUCLEOTIDE-BINDING DOMAIN-CONTAINING PROTEIN 1"/>
    <property type="match status" value="1"/>
</dbReference>
<dbReference type="EMBL" id="VSWD01000012">
    <property type="protein sequence ID" value="KAK3085643.1"/>
    <property type="molecule type" value="Genomic_DNA"/>
</dbReference>
<dbReference type="PANTHER" id="PTHR23011">
    <property type="entry name" value="CYCLIC NUCLEOTIDE-BINDING DOMAIN CONTAINING PROTEIN"/>
    <property type="match status" value="1"/>
</dbReference>
<dbReference type="Gene3D" id="2.60.120.10">
    <property type="entry name" value="Jelly Rolls"/>
    <property type="match status" value="2"/>
</dbReference>
<dbReference type="SUPFAM" id="SSF51206">
    <property type="entry name" value="cAMP-binding domain-like"/>
    <property type="match status" value="2"/>
</dbReference>
<dbReference type="InterPro" id="IPR014710">
    <property type="entry name" value="RmlC-like_jellyroll"/>
</dbReference>
<evidence type="ECO:0000259" key="1">
    <source>
        <dbReference type="PROSITE" id="PS50042"/>
    </source>
</evidence>